<reference evidence="3" key="1">
    <citation type="journal article" date="2019" name="Int. J. Syst. Evol. Microbiol.">
        <title>The Global Catalogue of Microorganisms (GCM) 10K type strain sequencing project: providing services to taxonomists for standard genome sequencing and annotation.</title>
        <authorList>
            <consortium name="The Broad Institute Genomics Platform"/>
            <consortium name="The Broad Institute Genome Sequencing Center for Infectious Disease"/>
            <person name="Wu L."/>
            <person name="Ma J."/>
        </authorList>
    </citation>
    <scope>NUCLEOTIDE SEQUENCE [LARGE SCALE GENOMIC DNA]</scope>
    <source>
        <strain evidence="3">JCM 15896</strain>
    </source>
</reference>
<dbReference type="Gene3D" id="2.30.110.10">
    <property type="entry name" value="Electron Transport, Fmn-binding Protein, Chain A"/>
    <property type="match status" value="1"/>
</dbReference>
<evidence type="ECO:0000259" key="1">
    <source>
        <dbReference type="SMART" id="SM00903"/>
    </source>
</evidence>
<dbReference type="EMBL" id="BAAAFD010000001">
    <property type="protein sequence ID" value="GAA0852434.1"/>
    <property type="molecule type" value="Genomic_DNA"/>
</dbReference>
<gene>
    <name evidence="2" type="ORF">GCM10009114_02300</name>
</gene>
<accession>A0ABP3WPP8</accession>
<dbReference type="SUPFAM" id="SSF50475">
    <property type="entry name" value="FMN-binding split barrel"/>
    <property type="match status" value="1"/>
</dbReference>
<organism evidence="2 3">
    <name type="scientific">Aliiglaciecola litoralis</name>
    <dbReference type="NCBI Taxonomy" id="582857"/>
    <lineage>
        <taxon>Bacteria</taxon>
        <taxon>Pseudomonadati</taxon>
        <taxon>Pseudomonadota</taxon>
        <taxon>Gammaproteobacteria</taxon>
        <taxon>Alteromonadales</taxon>
        <taxon>Alteromonadaceae</taxon>
        <taxon>Aliiglaciecola</taxon>
    </lineage>
</organism>
<dbReference type="RefSeq" id="WP_343855775.1">
    <property type="nucleotide sequence ID" value="NZ_BAAAFD010000001.1"/>
</dbReference>
<dbReference type="InterPro" id="IPR002563">
    <property type="entry name" value="Flavin_Rdtase-like_dom"/>
</dbReference>
<protein>
    <submittedName>
        <fullName evidence="2">Flavin reductase family protein</fullName>
    </submittedName>
</protein>
<sequence length="204" mass="22458">MPDTTHFYEPKLGHNLSHDPFNAIIAPRPIGWISTLANKGQANLAPYSFFNAFNYQPPLIGFASVGDKDTLNNARRTGEFCWNLATVELAQAMNLTSKDTGQDEFELAGLTKRTSKIINPPQVAESPVVMECKTSQIIQLQSAKGELCDSWLVIGEVVGVHIDKSLIENGVYQTVKGQPILRGGGAGDYYSINETNKFEMLRPK</sequence>
<proteinExistence type="predicted"/>
<keyword evidence="3" id="KW-1185">Reference proteome</keyword>
<dbReference type="Pfam" id="PF01613">
    <property type="entry name" value="Flavin_Reduct"/>
    <property type="match status" value="1"/>
</dbReference>
<dbReference type="SMART" id="SM00903">
    <property type="entry name" value="Flavin_Reduct"/>
    <property type="match status" value="1"/>
</dbReference>
<name>A0ABP3WPP8_9ALTE</name>
<dbReference type="InterPro" id="IPR012349">
    <property type="entry name" value="Split_barrel_FMN-bd"/>
</dbReference>
<evidence type="ECO:0000313" key="3">
    <source>
        <dbReference type="Proteomes" id="UP001500359"/>
    </source>
</evidence>
<comment type="caution">
    <text evidence="2">The sequence shown here is derived from an EMBL/GenBank/DDBJ whole genome shotgun (WGS) entry which is preliminary data.</text>
</comment>
<dbReference type="PANTHER" id="PTHR43812:SF2">
    <property type="entry name" value="FLAVIN REDUCTASE LIKE DOMAIN-CONTAINING PROTEIN"/>
    <property type="match status" value="1"/>
</dbReference>
<feature type="domain" description="Flavin reductase like" evidence="1">
    <location>
        <begin position="23"/>
        <end position="174"/>
    </location>
</feature>
<evidence type="ECO:0000313" key="2">
    <source>
        <dbReference type="EMBL" id="GAA0852434.1"/>
    </source>
</evidence>
<dbReference type="Proteomes" id="UP001500359">
    <property type="component" value="Unassembled WGS sequence"/>
</dbReference>
<dbReference type="PANTHER" id="PTHR43812">
    <property type="entry name" value="BLR2425 PROTEIN"/>
    <property type="match status" value="1"/>
</dbReference>